<dbReference type="PANTHER" id="PTHR37528">
    <property type="entry name" value="UPF0149 PROTEIN YGFB"/>
    <property type="match status" value="1"/>
</dbReference>
<accession>A0A3B0WDK9</accession>
<sequence>SFIQGMLIGLLCGDNDLQEAVWIKKLIEEAKIKSIKESFLKGLHELYLETDKGLNGSGFELELCLPDDDESLVYRANMLGQLCEGLLYGLGLIGCLQDAENEIAAEVRELVNDFGDIACIEADDLDESAESAEAEEADFMELIEFVKIGVMTINESLNPAEPNAIPIPMENSPVDSYDDESSTLH</sequence>
<dbReference type="GO" id="GO:0005829">
    <property type="term" value="C:cytosol"/>
    <property type="evidence" value="ECO:0007669"/>
    <property type="project" value="TreeGrafter"/>
</dbReference>
<dbReference type="SUPFAM" id="SSF101327">
    <property type="entry name" value="YgfB-like"/>
    <property type="match status" value="1"/>
</dbReference>
<dbReference type="EMBL" id="UOFB01000287">
    <property type="protein sequence ID" value="VAW48767.1"/>
    <property type="molecule type" value="Genomic_DNA"/>
</dbReference>
<proteinExistence type="inferred from homology"/>
<evidence type="ECO:0000256" key="2">
    <source>
        <dbReference type="SAM" id="MobiDB-lite"/>
    </source>
</evidence>
<comment type="similarity">
    <text evidence="1">Belongs to the UPF0149 family.</text>
</comment>
<dbReference type="Pfam" id="PF03695">
    <property type="entry name" value="UPF0149"/>
    <property type="match status" value="1"/>
</dbReference>
<dbReference type="InterPro" id="IPR036255">
    <property type="entry name" value="YgfB-like_sf"/>
</dbReference>
<feature type="non-terminal residue" evidence="3">
    <location>
        <position position="1"/>
    </location>
</feature>
<feature type="compositionally biased region" description="Acidic residues" evidence="2">
    <location>
        <begin position="176"/>
        <end position="185"/>
    </location>
</feature>
<dbReference type="Gene3D" id="1.20.120.740">
    <property type="entry name" value="YgfB uncharacterised protein family UPF0149, PF03695"/>
    <property type="match status" value="1"/>
</dbReference>
<feature type="region of interest" description="Disordered" evidence="2">
    <location>
        <begin position="161"/>
        <end position="185"/>
    </location>
</feature>
<name>A0A3B0WDK9_9ZZZZ</name>
<organism evidence="3">
    <name type="scientific">hydrothermal vent metagenome</name>
    <dbReference type="NCBI Taxonomy" id="652676"/>
    <lineage>
        <taxon>unclassified sequences</taxon>
        <taxon>metagenomes</taxon>
        <taxon>ecological metagenomes</taxon>
    </lineage>
</organism>
<gene>
    <name evidence="3" type="ORF">MNBD_GAMMA04-19</name>
</gene>
<protein>
    <submittedName>
        <fullName evidence="3">FIG001590: Putative conserved exported protein</fullName>
    </submittedName>
</protein>
<dbReference type="PANTHER" id="PTHR37528:SF1">
    <property type="entry name" value="UPF0149 PROTEIN YGFB"/>
    <property type="match status" value="1"/>
</dbReference>
<reference evidence="3" key="1">
    <citation type="submission" date="2018-06" db="EMBL/GenBank/DDBJ databases">
        <authorList>
            <person name="Zhirakovskaya E."/>
        </authorList>
    </citation>
    <scope>NUCLEOTIDE SEQUENCE</scope>
</reference>
<dbReference type="InterPro" id="IPR011978">
    <property type="entry name" value="YgfB-like"/>
</dbReference>
<evidence type="ECO:0000256" key="1">
    <source>
        <dbReference type="ARBA" id="ARBA00038308"/>
    </source>
</evidence>
<dbReference type="AlphaFoldDB" id="A0A3B0WDK9"/>
<evidence type="ECO:0000313" key="3">
    <source>
        <dbReference type="EMBL" id="VAW48767.1"/>
    </source>
</evidence>